<dbReference type="PANTHER" id="PTHR48073:SF2">
    <property type="entry name" value="O-SUCCINYLBENZOATE SYNTHASE"/>
    <property type="match status" value="1"/>
</dbReference>
<keyword evidence="8" id="KW-1185">Reference proteome</keyword>
<dbReference type="SFLD" id="SFLDG00180">
    <property type="entry name" value="muconate_cycloisomerase"/>
    <property type="match status" value="1"/>
</dbReference>
<evidence type="ECO:0000313" key="8">
    <source>
        <dbReference type="Proteomes" id="UP001597118"/>
    </source>
</evidence>
<sequence length="365" mass="41279">MKITHTEIYRLSVKMEPFAIATGTMDYAQNVYIRLYSDEGIYGVGECSAFPFIVGETQDTCISVAKDFAELWKGKDVLDISARLQELDKAIAGNTTIKSAFDMALYDLNAKRVNQPLYKYLGGNKREIETDITIGIDTVAAMVDKAWDFCESGARCLKIKLGKDAKEDIKRVEKIRETVGHNILIRLDANQGWNFEDAVFALKRMEDYNIQFCEQPMRTWNDDFLPELRKQTSIKIMADESCYNHHDARRLIAAQACDSINIKLVKSGGIAEAIRIHDVAKQANIPCMIGGMLETRLALSAKLHFAYAHQNVKYYDLDTCLIGHLEDPVIGGARYQNYNLDIDDLPGIGADIDEFYLKKCEMVRI</sequence>
<evidence type="ECO:0000256" key="5">
    <source>
        <dbReference type="RuleBase" id="RU366006"/>
    </source>
</evidence>
<reference evidence="8" key="1">
    <citation type="journal article" date="2019" name="Int. J. Syst. Evol. Microbiol.">
        <title>The Global Catalogue of Microorganisms (GCM) 10K type strain sequencing project: providing services to taxonomists for standard genome sequencing and annotation.</title>
        <authorList>
            <consortium name="The Broad Institute Genomics Platform"/>
            <consortium name="The Broad Institute Genome Sequencing Center for Infectious Disease"/>
            <person name="Wu L."/>
            <person name="Ma J."/>
        </authorList>
    </citation>
    <scope>NUCLEOTIDE SEQUENCE [LARGE SCALE GENOMIC DNA]</scope>
    <source>
        <strain evidence="8">CCUG 53762</strain>
    </source>
</reference>
<dbReference type="CDD" id="cd03319">
    <property type="entry name" value="L-Ala-DL-Glu_epimerase"/>
    <property type="match status" value="1"/>
</dbReference>
<comment type="caution">
    <text evidence="7">The sequence shown here is derived from an EMBL/GenBank/DDBJ whole genome shotgun (WGS) entry which is preliminary data.</text>
</comment>
<name>A0ABW4IA35_9SPHI</name>
<keyword evidence="4 5" id="KW-0413">Isomerase</keyword>
<comment type="cofactor">
    <cofactor evidence="5">
        <name>Mg(2+)</name>
        <dbReference type="ChEBI" id="CHEBI:18420"/>
    </cofactor>
    <text evidence="5">Binds 1 Mg(2+) ion per subunit.</text>
</comment>
<dbReference type="SFLD" id="SFLDF00009">
    <property type="entry name" value="o-succinylbenzoate_synthase"/>
    <property type="match status" value="1"/>
</dbReference>
<proteinExistence type="inferred from homology"/>
<accession>A0ABW4IA35</accession>
<evidence type="ECO:0000259" key="6">
    <source>
        <dbReference type="SMART" id="SM00922"/>
    </source>
</evidence>
<dbReference type="InterPro" id="IPR013342">
    <property type="entry name" value="Mandelate_racemase_C"/>
</dbReference>
<dbReference type="EMBL" id="JBHUDG010000004">
    <property type="protein sequence ID" value="MFD1629262.1"/>
    <property type="molecule type" value="Genomic_DNA"/>
</dbReference>
<protein>
    <recommendedName>
        <fullName evidence="5">Dipeptide epimerase</fullName>
        <ecNumber evidence="5">5.1.1.-</ecNumber>
    </recommendedName>
</protein>
<feature type="domain" description="Mandelate racemase/muconate lactonizing enzyme C-terminal" evidence="6">
    <location>
        <begin position="140"/>
        <end position="235"/>
    </location>
</feature>
<gene>
    <name evidence="7" type="ORF">ACFSAH_05190</name>
</gene>
<dbReference type="Gene3D" id="3.30.390.10">
    <property type="entry name" value="Enolase-like, N-terminal domain"/>
    <property type="match status" value="1"/>
</dbReference>
<dbReference type="EC" id="5.1.1.-" evidence="5"/>
<organism evidence="7 8">
    <name type="scientific">Pseudopedobacter beijingensis</name>
    <dbReference type="NCBI Taxonomy" id="1207056"/>
    <lineage>
        <taxon>Bacteria</taxon>
        <taxon>Pseudomonadati</taxon>
        <taxon>Bacteroidota</taxon>
        <taxon>Sphingobacteriia</taxon>
        <taxon>Sphingobacteriales</taxon>
        <taxon>Sphingobacteriaceae</taxon>
        <taxon>Pseudopedobacter</taxon>
    </lineage>
</organism>
<evidence type="ECO:0000256" key="4">
    <source>
        <dbReference type="ARBA" id="ARBA00023235"/>
    </source>
</evidence>
<dbReference type="Pfam" id="PF02746">
    <property type="entry name" value="MR_MLE_N"/>
    <property type="match status" value="1"/>
</dbReference>
<dbReference type="InterPro" id="IPR029017">
    <property type="entry name" value="Enolase-like_N"/>
</dbReference>
<dbReference type="SUPFAM" id="SSF54826">
    <property type="entry name" value="Enolase N-terminal domain-like"/>
    <property type="match status" value="1"/>
</dbReference>
<dbReference type="InterPro" id="IPR013341">
    <property type="entry name" value="Mandelate_racemase_N_dom"/>
</dbReference>
<dbReference type="InterPro" id="IPR029065">
    <property type="entry name" value="Enolase_C-like"/>
</dbReference>
<dbReference type="InterPro" id="IPR034603">
    <property type="entry name" value="Dipeptide_epimerase"/>
</dbReference>
<dbReference type="Proteomes" id="UP001597118">
    <property type="component" value="Unassembled WGS sequence"/>
</dbReference>
<keyword evidence="2 5" id="KW-0479">Metal-binding</keyword>
<dbReference type="SMART" id="SM00922">
    <property type="entry name" value="MR_MLE"/>
    <property type="match status" value="1"/>
</dbReference>
<dbReference type="PANTHER" id="PTHR48073">
    <property type="entry name" value="O-SUCCINYLBENZOATE SYNTHASE-RELATED"/>
    <property type="match status" value="1"/>
</dbReference>
<dbReference type="Pfam" id="PF13378">
    <property type="entry name" value="MR_MLE_C"/>
    <property type="match status" value="1"/>
</dbReference>
<evidence type="ECO:0000313" key="7">
    <source>
        <dbReference type="EMBL" id="MFD1629262.1"/>
    </source>
</evidence>
<dbReference type="SFLD" id="SFLDS00001">
    <property type="entry name" value="Enolase"/>
    <property type="match status" value="1"/>
</dbReference>
<dbReference type="InterPro" id="IPR036849">
    <property type="entry name" value="Enolase-like_C_sf"/>
</dbReference>
<dbReference type="Gene3D" id="3.20.20.120">
    <property type="entry name" value="Enolase-like C-terminal domain"/>
    <property type="match status" value="1"/>
</dbReference>
<dbReference type="RefSeq" id="WP_379661643.1">
    <property type="nucleotide sequence ID" value="NZ_JBHUDG010000004.1"/>
</dbReference>
<comment type="similarity">
    <text evidence="1 5">Belongs to the mandelate racemase/muconate lactonizing enzyme family.</text>
</comment>
<keyword evidence="3 5" id="KW-0460">Magnesium</keyword>
<dbReference type="SUPFAM" id="SSF51604">
    <property type="entry name" value="Enolase C-terminal domain-like"/>
    <property type="match status" value="1"/>
</dbReference>
<evidence type="ECO:0000256" key="3">
    <source>
        <dbReference type="ARBA" id="ARBA00022842"/>
    </source>
</evidence>
<evidence type="ECO:0000256" key="2">
    <source>
        <dbReference type="ARBA" id="ARBA00022723"/>
    </source>
</evidence>
<evidence type="ECO:0000256" key="1">
    <source>
        <dbReference type="ARBA" id="ARBA00008031"/>
    </source>
</evidence>